<organism evidence="2 3">
    <name type="scientific">Colwellia psychrerythraea</name>
    <name type="common">Vibrio psychroerythus</name>
    <dbReference type="NCBI Taxonomy" id="28229"/>
    <lineage>
        <taxon>Bacteria</taxon>
        <taxon>Pseudomonadati</taxon>
        <taxon>Pseudomonadota</taxon>
        <taxon>Gammaproteobacteria</taxon>
        <taxon>Alteromonadales</taxon>
        <taxon>Colwelliaceae</taxon>
        <taxon>Colwellia</taxon>
    </lineage>
</organism>
<dbReference type="Proteomes" id="UP000029843">
    <property type="component" value="Unassembled WGS sequence"/>
</dbReference>
<dbReference type="AlphaFoldDB" id="A0A099KM61"/>
<protein>
    <recommendedName>
        <fullName evidence="1">Glucose/Sorbosone dehydrogenase domain-containing protein</fullName>
    </recommendedName>
</protein>
<dbReference type="EMBL" id="JQED01000029">
    <property type="protein sequence ID" value="KGJ91541.1"/>
    <property type="molecule type" value="Genomic_DNA"/>
</dbReference>
<dbReference type="Gene3D" id="2.120.10.30">
    <property type="entry name" value="TolB, C-terminal domain"/>
    <property type="match status" value="1"/>
</dbReference>
<dbReference type="Pfam" id="PF07995">
    <property type="entry name" value="GSDH"/>
    <property type="match status" value="1"/>
</dbReference>
<evidence type="ECO:0000313" key="3">
    <source>
        <dbReference type="Proteomes" id="UP000029843"/>
    </source>
</evidence>
<dbReference type="PANTHER" id="PTHR19328">
    <property type="entry name" value="HEDGEHOG-INTERACTING PROTEIN"/>
    <property type="match status" value="1"/>
</dbReference>
<evidence type="ECO:0000259" key="1">
    <source>
        <dbReference type="Pfam" id="PF07995"/>
    </source>
</evidence>
<name>A0A099KM61_COLPS</name>
<dbReference type="InterPro" id="IPR011041">
    <property type="entry name" value="Quinoprot_gluc/sorb_DH_b-prop"/>
</dbReference>
<feature type="domain" description="Glucose/Sorbosone dehydrogenase" evidence="1">
    <location>
        <begin position="84"/>
        <end position="403"/>
    </location>
</feature>
<reference evidence="2 3" key="1">
    <citation type="submission" date="2014-08" db="EMBL/GenBank/DDBJ databases">
        <title>Genomic and Phenotypic Diversity of Colwellia psychrerythraea strains from Disparate Marine Basins.</title>
        <authorList>
            <person name="Techtmann S.M."/>
            <person name="Stelling S.C."/>
            <person name="Utturkar S.M."/>
            <person name="Alshibli N."/>
            <person name="Harris A."/>
            <person name="Brown S.D."/>
            <person name="Hazen T.C."/>
        </authorList>
    </citation>
    <scope>NUCLEOTIDE SEQUENCE [LARGE SCALE GENOMIC DNA]</scope>
    <source>
        <strain evidence="2 3">ND2E</strain>
    </source>
</reference>
<dbReference type="InterPro" id="IPR012938">
    <property type="entry name" value="Glc/Sorbosone_DH"/>
</dbReference>
<dbReference type="InterPro" id="IPR011042">
    <property type="entry name" value="6-blade_b-propeller_TolB-like"/>
</dbReference>
<dbReference type="PATRIC" id="fig|28229.4.peg.2460"/>
<sequence precursor="true">MAKLIMMKYPFILIRPIGKTSMSLLRNIKSKIKGNIKFVRKISLITTSCALVPFCANSVDIAPTSLSKSERNITAQLHLADTGIPWGMVWLPNGDLLITLRDGELKRLKKGKVIAETISGLPEIAVGRQGGLLDIVVHPDYASNGWIYFSYAKPDHHGNKSTAIMRAKLQGKALTEQEDIYVAQAYGNKGNHFGSRLVFDNEGDLYFSIGDRGQRDKNPQNITRDAGKIYRVRDDGGIPDDNPFVNNDEAKKAIYSYGHRNPQGMVKHPITGDIWTHEHGPRGGDEINLIGKGKNYGWPVISYGINYSGTEITELTQKKGMEQPLWYWDPSIAPSGMAFITSEKYPEWQGNIVIGSLKFGQVVMVTLEGNKVVKAEVIKDELTRVRNIKQGPDGYVYVAVDGKGIFKLIPDKSL</sequence>
<accession>A0A099KM61</accession>
<proteinExistence type="predicted"/>
<dbReference type="SUPFAM" id="SSF50952">
    <property type="entry name" value="Soluble quinoprotein glucose dehydrogenase"/>
    <property type="match status" value="1"/>
</dbReference>
<comment type="caution">
    <text evidence="2">The sequence shown here is derived from an EMBL/GenBank/DDBJ whole genome shotgun (WGS) entry which is preliminary data.</text>
</comment>
<evidence type="ECO:0000313" key="2">
    <source>
        <dbReference type="EMBL" id="KGJ91541.1"/>
    </source>
</evidence>
<dbReference type="PANTHER" id="PTHR19328:SF75">
    <property type="entry name" value="ALDOSE SUGAR DEHYDROGENASE YLII"/>
    <property type="match status" value="1"/>
</dbReference>
<gene>
    <name evidence="2" type="ORF">ND2E_3406</name>
</gene>